<dbReference type="RefSeq" id="WP_349296368.1">
    <property type="nucleotide sequence ID" value="NZ_JBEDNQ010000001.1"/>
</dbReference>
<gene>
    <name evidence="1" type="ORF">WIS52_02270</name>
</gene>
<proteinExistence type="predicted"/>
<dbReference type="Proteomes" id="UP001494902">
    <property type="component" value="Unassembled WGS sequence"/>
</dbReference>
<accession>A0ABV1K4A6</accession>
<evidence type="ECO:0000313" key="2">
    <source>
        <dbReference type="Proteomes" id="UP001494902"/>
    </source>
</evidence>
<protein>
    <submittedName>
        <fullName evidence="1">Uncharacterized protein</fullName>
    </submittedName>
</protein>
<name>A0ABV1K4A6_9PSEU</name>
<evidence type="ECO:0000313" key="1">
    <source>
        <dbReference type="EMBL" id="MEQ3549284.1"/>
    </source>
</evidence>
<reference evidence="1 2" key="1">
    <citation type="submission" date="2024-03" db="EMBL/GenBank/DDBJ databases">
        <title>Draft genome sequence of Pseudonocardia nematodicida JCM 31783.</title>
        <authorList>
            <person name="Butdee W."/>
            <person name="Duangmal K."/>
        </authorList>
    </citation>
    <scope>NUCLEOTIDE SEQUENCE [LARGE SCALE GENOMIC DNA]</scope>
    <source>
        <strain evidence="1 2">JCM 31783</strain>
    </source>
</reference>
<organism evidence="1 2">
    <name type="scientific">Pseudonocardia nematodicida</name>
    <dbReference type="NCBI Taxonomy" id="1206997"/>
    <lineage>
        <taxon>Bacteria</taxon>
        <taxon>Bacillati</taxon>
        <taxon>Actinomycetota</taxon>
        <taxon>Actinomycetes</taxon>
        <taxon>Pseudonocardiales</taxon>
        <taxon>Pseudonocardiaceae</taxon>
        <taxon>Pseudonocardia</taxon>
    </lineage>
</organism>
<comment type="caution">
    <text evidence="1">The sequence shown here is derived from an EMBL/GenBank/DDBJ whole genome shotgun (WGS) entry which is preliminary data.</text>
</comment>
<keyword evidence="2" id="KW-1185">Reference proteome</keyword>
<dbReference type="EMBL" id="JBEDNQ010000001">
    <property type="protein sequence ID" value="MEQ3549284.1"/>
    <property type="molecule type" value="Genomic_DNA"/>
</dbReference>
<sequence length="72" mass="7917">MKERMTFSVDARTAERVRRCGAERGGASAYIESLVQQDALRESVASHARWFADRPAFLDDAEAERAAADGSV</sequence>